<proteinExistence type="predicted"/>
<dbReference type="eggNOG" id="KOG3772">
    <property type="taxonomic scope" value="Eukaryota"/>
</dbReference>
<dbReference type="AlphaFoldDB" id="H9GPK0"/>
<dbReference type="Proteomes" id="UP000001646">
    <property type="component" value="Unplaced"/>
</dbReference>
<reference evidence="2" key="2">
    <citation type="submission" date="2025-08" db="UniProtKB">
        <authorList>
            <consortium name="Ensembl"/>
        </authorList>
    </citation>
    <scope>IDENTIFICATION</scope>
</reference>
<organism evidence="2 3">
    <name type="scientific">Anolis carolinensis</name>
    <name type="common">Green anole</name>
    <name type="synonym">American chameleon</name>
    <dbReference type="NCBI Taxonomy" id="28377"/>
    <lineage>
        <taxon>Eukaryota</taxon>
        <taxon>Metazoa</taxon>
        <taxon>Chordata</taxon>
        <taxon>Craniata</taxon>
        <taxon>Vertebrata</taxon>
        <taxon>Euteleostomi</taxon>
        <taxon>Lepidosauria</taxon>
        <taxon>Squamata</taxon>
        <taxon>Bifurcata</taxon>
        <taxon>Unidentata</taxon>
        <taxon>Episquamata</taxon>
        <taxon>Toxicofera</taxon>
        <taxon>Iguania</taxon>
        <taxon>Dactyloidae</taxon>
        <taxon>Anolis</taxon>
    </lineage>
</organism>
<evidence type="ECO:0000313" key="2">
    <source>
        <dbReference type="Ensembl" id="ENSACAP00000017436.4"/>
    </source>
</evidence>
<dbReference type="InterPro" id="IPR000751">
    <property type="entry name" value="MPI_Phosphatase"/>
</dbReference>
<feature type="compositionally biased region" description="Basic and acidic residues" evidence="1">
    <location>
        <begin position="130"/>
        <end position="139"/>
    </location>
</feature>
<feature type="compositionally biased region" description="Basic and acidic residues" evidence="1">
    <location>
        <begin position="153"/>
        <end position="167"/>
    </location>
</feature>
<dbReference type="STRING" id="28377.ENSACAP00000017436"/>
<reference evidence="2" key="1">
    <citation type="submission" date="2009-12" db="EMBL/GenBank/DDBJ databases">
        <title>The Genome Sequence of Anolis carolinensis (Green Anole Lizard).</title>
        <authorList>
            <consortium name="The Genome Sequencing Platform"/>
            <person name="Di Palma F."/>
            <person name="Alfoldi J."/>
            <person name="Heiman D."/>
            <person name="Young S."/>
            <person name="Grabherr M."/>
            <person name="Johnson J."/>
            <person name="Lander E.S."/>
            <person name="Lindblad-Toh K."/>
        </authorList>
    </citation>
    <scope>NUCLEOTIDE SEQUENCE [LARGE SCALE GENOMIC DNA]</scope>
    <source>
        <strain evidence="2">JBL SC #1</strain>
    </source>
</reference>
<dbReference type="GO" id="GO:0005634">
    <property type="term" value="C:nucleus"/>
    <property type="evidence" value="ECO:0000318"/>
    <property type="project" value="GO_Central"/>
</dbReference>
<dbReference type="GO" id="GO:0004725">
    <property type="term" value="F:protein tyrosine phosphatase activity"/>
    <property type="evidence" value="ECO:0000318"/>
    <property type="project" value="GO_Central"/>
</dbReference>
<accession>H9GPK0</accession>
<feature type="region of interest" description="Disordered" evidence="1">
    <location>
        <begin position="130"/>
        <end position="227"/>
    </location>
</feature>
<dbReference type="Bgee" id="ENSACAG00000017714">
    <property type="expression patterns" value="Expressed in ovary and 12 other cell types or tissues"/>
</dbReference>
<protein>
    <submittedName>
        <fullName evidence="2">Uncharacterized protein</fullName>
    </submittedName>
</protein>
<dbReference type="Pfam" id="PF06617">
    <property type="entry name" value="M-inducer_phosp"/>
    <property type="match status" value="1"/>
</dbReference>
<evidence type="ECO:0000256" key="1">
    <source>
        <dbReference type="SAM" id="MobiDB-lite"/>
    </source>
</evidence>
<dbReference type="GeneTree" id="ENSGT00940000158524"/>
<sequence length="318" mass="35351">MDPSAGLPPARASHRRRLLLSDQPGLRSPPDRPRRSLAAGSSIENCLQTLDAKNVNLQRTSSSESTDSGCCMDSPVLLGLKDLEDETFRLPMRRMYSLPHSLLGCSPALKRGLDFLGCDAFQACGPEENKENEPFEFKKPSQPVSRSCLRTSPIKDEKDASELRQKFDSAFTFPSGEVPGKDPGRFNPAFERRRSRKASEAEEEEDDGFLEIMDGPDAGSNEERPSDVASLWTAPLVMKNREGTHNKRCRLMGTEHQPFSMARMALKRMERPQEDASPCCSKRMKNVCAAPSAELTVGTCGFVSPFRTRHGPTWVLFL</sequence>
<reference evidence="2" key="3">
    <citation type="submission" date="2025-09" db="UniProtKB">
        <authorList>
            <consortium name="Ensembl"/>
        </authorList>
    </citation>
    <scope>IDENTIFICATION</scope>
</reference>
<dbReference type="InParanoid" id="H9GPK0"/>
<dbReference type="GO" id="GO:1902751">
    <property type="term" value="P:positive regulation of cell cycle G2/M phase transition"/>
    <property type="evidence" value="ECO:0007669"/>
    <property type="project" value="InterPro"/>
</dbReference>
<evidence type="ECO:0000313" key="3">
    <source>
        <dbReference type="Proteomes" id="UP000001646"/>
    </source>
</evidence>
<keyword evidence="3" id="KW-1185">Reference proteome</keyword>
<dbReference type="Ensembl" id="ENSACAT00000017778.4">
    <property type="protein sequence ID" value="ENSACAP00000017436.4"/>
    <property type="gene ID" value="ENSACAG00000017714.4"/>
</dbReference>
<dbReference type="GO" id="GO:0005737">
    <property type="term" value="C:cytoplasm"/>
    <property type="evidence" value="ECO:0000318"/>
    <property type="project" value="GO_Central"/>
</dbReference>
<name>H9GPK0_ANOCA</name>
<feature type="region of interest" description="Disordered" evidence="1">
    <location>
        <begin position="1"/>
        <end position="39"/>
    </location>
</feature>
<dbReference type="HOGENOM" id="CLU_941749_0_0_1"/>